<gene>
    <name evidence="3" type="primary">LOC100179220-001</name>
</gene>
<organism evidence="3">
    <name type="scientific">Phallusia mammillata</name>
    <dbReference type="NCBI Taxonomy" id="59560"/>
    <lineage>
        <taxon>Eukaryota</taxon>
        <taxon>Metazoa</taxon>
        <taxon>Chordata</taxon>
        <taxon>Tunicata</taxon>
        <taxon>Ascidiacea</taxon>
        <taxon>Phlebobranchia</taxon>
        <taxon>Ascidiidae</taxon>
        <taxon>Phallusia</taxon>
    </lineage>
</organism>
<dbReference type="PROSITE" id="PS50017">
    <property type="entry name" value="DEATH_DOMAIN"/>
    <property type="match status" value="1"/>
</dbReference>
<dbReference type="AlphaFoldDB" id="A0A6F9DHR0"/>
<dbReference type="EMBL" id="LR786634">
    <property type="protein sequence ID" value="CAB3262281.1"/>
    <property type="molecule type" value="mRNA"/>
</dbReference>
<dbReference type="SUPFAM" id="SSF47986">
    <property type="entry name" value="DEATH domain"/>
    <property type="match status" value="1"/>
</dbReference>
<name>A0A6F9DHR0_9ASCI</name>
<feature type="compositionally biased region" description="Basic and acidic residues" evidence="1">
    <location>
        <begin position="148"/>
        <end position="161"/>
    </location>
</feature>
<feature type="compositionally biased region" description="Polar residues" evidence="1">
    <location>
        <begin position="52"/>
        <end position="62"/>
    </location>
</feature>
<evidence type="ECO:0000313" key="3">
    <source>
        <dbReference type="EMBL" id="CAB3262281.1"/>
    </source>
</evidence>
<feature type="compositionally biased region" description="Basic and acidic residues" evidence="1">
    <location>
        <begin position="169"/>
        <end position="178"/>
    </location>
</feature>
<dbReference type="GO" id="GO:0007165">
    <property type="term" value="P:signal transduction"/>
    <property type="evidence" value="ECO:0007669"/>
    <property type="project" value="InterPro"/>
</dbReference>
<evidence type="ECO:0000256" key="1">
    <source>
        <dbReference type="SAM" id="MobiDB-lite"/>
    </source>
</evidence>
<dbReference type="Gene3D" id="1.10.533.10">
    <property type="entry name" value="Death Domain, Fas"/>
    <property type="match status" value="1"/>
</dbReference>
<feature type="domain" description="Death" evidence="2">
    <location>
        <begin position="228"/>
        <end position="296"/>
    </location>
</feature>
<feature type="region of interest" description="Disordered" evidence="1">
    <location>
        <begin position="1"/>
        <end position="24"/>
    </location>
</feature>
<feature type="compositionally biased region" description="Basic and acidic residues" evidence="1">
    <location>
        <begin position="112"/>
        <end position="122"/>
    </location>
</feature>
<sequence>MDDDLKKGPALATQTSFDSDYQTGDFTNFTSSDVPSSYVNLVRGSSDPDFSGRNQPTTSGAIYQNLDDRPPAVPARDEDRNSYINLQHRHSLPPTDRPLVNVRSQQPPPRPPKKDSPSKTLDRNGISTLPPHLGLMNPSPPPIPGRRPTQEETDPLRKALVNDKLPPLPKEEEGKRAYENSAEFETTIDEVRRGTHWNGSRDRWLDIPYSVFICIAVGLEKDESVVGDWKALAEVLGLTFHNIQQLAGIARASTTLRPVEVILLHWCRTQSPLPFTRWNLRMKLVAIGRSDLAELVPLDDARRTSHDSG</sequence>
<dbReference type="InterPro" id="IPR000488">
    <property type="entry name" value="Death_dom"/>
</dbReference>
<accession>A0A6F9DHR0</accession>
<dbReference type="InterPro" id="IPR011029">
    <property type="entry name" value="DEATH-like_dom_sf"/>
</dbReference>
<evidence type="ECO:0000259" key="2">
    <source>
        <dbReference type="PROSITE" id="PS50017"/>
    </source>
</evidence>
<feature type="compositionally biased region" description="Basic and acidic residues" evidence="1">
    <location>
        <begin position="66"/>
        <end position="81"/>
    </location>
</feature>
<feature type="compositionally biased region" description="Polar residues" evidence="1">
    <location>
        <begin position="12"/>
        <end position="24"/>
    </location>
</feature>
<protein>
    <submittedName>
        <fullName evidence="3">Uncharacterized protein LOC100179220</fullName>
    </submittedName>
</protein>
<proteinExistence type="evidence at transcript level"/>
<dbReference type="CDD" id="cd01670">
    <property type="entry name" value="Death"/>
    <property type="match status" value="1"/>
</dbReference>
<reference evidence="3" key="1">
    <citation type="submission" date="2020-04" db="EMBL/GenBank/DDBJ databases">
        <authorList>
            <person name="Neveu A P."/>
        </authorList>
    </citation>
    <scope>NUCLEOTIDE SEQUENCE</scope>
    <source>
        <tissue evidence="3">Whole embryo</tissue>
    </source>
</reference>
<feature type="region of interest" description="Disordered" evidence="1">
    <location>
        <begin position="43"/>
        <end position="178"/>
    </location>
</feature>